<comment type="caution">
    <text evidence="3">The sequence shown here is derived from an EMBL/GenBank/DDBJ whole genome shotgun (WGS) entry which is preliminary data.</text>
</comment>
<evidence type="ECO:0000256" key="2">
    <source>
        <dbReference type="SAM" id="SignalP"/>
    </source>
</evidence>
<evidence type="ECO:0000313" key="3">
    <source>
        <dbReference type="EMBL" id="MPC21554.1"/>
    </source>
</evidence>
<accession>A0A5B7DKK6</accession>
<sequence>MQLVKSLAASPVLTCLSTHLATAVVFCPNLGCIYLPVVSHDGTPVDEPVWQLREPKEASSPSGHLSDSANESEEPVSQAMWCGPSGIVATRYLASPTTASDSHVHIFRETTV</sequence>
<name>A0A5B7DKK6_PORTR</name>
<feature type="chain" id="PRO_5023084135" description="Secreted protein" evidence="2">
    <location>
        <begin position="24"/>
        <end position="112"/>
    </location>
</feature>
<dbReference type="Proteomes" id="UP000324222">
    <property type="component" value="Unassembled WGS sequence"/>
</dbReference>
<evidence type="ECO:0000256" key="1">
    <source>
        <dbReference type="SAM" id="MobiDB-lite"/>
    </source>
</evidence>
<feature type="signal peptide" evidence="2">
    <location>
        <begin position="1"/>
        <end position="23"/>
    </location>
</feature>
<keyword evidence="2" id="KW-0732">Signal</keyword>
<dbReference type="EMBL" id="VSRR010000989">
    <property type="protein sequence ID" value="MPC21554.1"/>
    <property type="molecule type" value="Genomic_DNA"/>
</dbReference>
<proteinExistence type="predicted"/>
<reference evidence="3 4" key="1">
    <citation type="submission" date="2019-05" db="EMBL/GenBank/DDBJ databases">
        <title>Another draft genome of Portunus trituberculatus and its Hox gene families provides insights of decapod evolution.</title>
        <authorList>
            <person name="Jeong J.-H."/>
            <person name="Song I."/>
            <person name="Kim S."/>
            <person name="Choi T."/>
            <person name="Kim D."/>
            <person name="Ryu S."/>
            <person name="Kim W."/>
        </authorList>
    </citation>
    <scope>NUCLEOTIDE SEQUENCE [LARGE SCALE GENOMIC DNA]</scope>
    <source>
        <tissue evidence="3">Muscle</tissue>
    </source>
</reference>
<keyword evidence="4" id="KW-1185">Reference proteome</keyword>
<feature type="compositionally biased region" description="Polar residues" evidence="1">
    <location>
        <begin position="59"/>
        <end position="69"/>
    </location>
</feature>
<evidence type="ECO:0008006" key="5">
    <source>
        <dbReference type="Google" id="ProtNLM"/>
    </source>
</evidence>
<protein>
    <recommendedName>
        <fullName evidence="5">Secreted protein</fullName>
    </recommendedName>
</protein>
<evidence type="ECO:0000313" key="4">
    <source>
        <dbReference type="Proteomes" id="UP000324222"/>
    </source>
</evidence>
<gene>
    <name evidence="3" type="ORF">E2C01_014542</name>
</gene>
<feature type="region of interest" description="Disordered" evidence="1">
    <location>
        <begin position="54"/>
        <end position="78"/>
    </location>
</feature>
<organism evidence="3 4">
    <name type="scientific">Portunus trituberculatus</name>
    <name type="common">Swimming crab</name>
    <name type="synonym">Neptunus trituberculatus</name>
    <dbReference type="NCBI Taxonomy" id="210409"/>
    <lineage>
        <taxon>Eukaryota</taxon>
        <taxon>Metazoa</taxon>
        <taxon>Ecdysozoa</taxon>
        <taxon>Arthropoda</taxon>
        <taxon>Crustacea</taxon>
        <taxon>Multicrustacea</taxon>
        <taxon>Malacostraca</taxon>
        <taxon>Eumalacostraca</taxon>
        <taxon>Eucarida</taxon>
        <taxon>Decapoda</taxon>
        <taxon>Pleocyemata</taxon>
        <taxon>Brachyura</taxon>
        <taxon>Eubrachyura</taxon>
        <taxon>Portunoidea</taxon>
        <taxon>Portunidae</taxon>
        <taxon>Portuninae</taxon>
        <taxon>Portunus</taxon>
    </lineage>
</organism>
<dbReference type="AlphaFoldDB" id="A0A5B7DKK6"/>